<accession>A0A9D2IZN9</accession>
<reference evidence="5" key="1">
    <citation type="journal article" date="2021" name="PeerJ">
        <title>Extensive microbial diversity within the chicken gut microbiome revealed by metagenomics and culture.</title>
        <authorList>
            <person name="Gilroy R."/>
            <person name="Ravi A."/>
            <person name="Getino M."/>
            <person name="Pursley I."/>
            <person name="Horton D.L."/>
            <person name="Alikhan N.F."/>
            <person name="Baker D."/>
            <person name="Gharbi K."/>
            <person name="Hall N."/>
            <person name="Watson M."/>
            <person name="Adriaenssens E.M."/>
            <person name="Foster-Nyarko E."/>
            <person name="Jarju S."/>
            <person name="Secka A."/>
            <person name="Antonio M."/>
            <person name="Oren A."/>
            <person name="Chaudhuri R.R."/>
            <person name="La Ragione R."/>
            <person name="Hildebrand F."/>
            <person name="Pallen M.J."/>
        </authorList>
    </citation>
    <scope>NUCLEOTIDE SEQUENCE</scope>
    <source>
        <strain evidence="5">ChiGjej4B4-18154</strain>
    </source>
</reference>
<proteinExistence type="predicted"/>
<dbReference type="SMART" id="SM00342">
    <property type="entry name" value="HTH_ARAC"/>
    <property type="match status" value="1"/>
</dbReference>
<dbReference type="InterPro" id="IPR014710">
    <property type="entry name" value="RmlC-like_jellyroll"/>
</dbReference>
<dbReference type="InterPro" id="IPR009057">
    <property type="entry name" value="Homeodomain-like_sf"/>
</dbReference>
<dbReference type="PANTHER" id="PTHR43280">
    <property type="entry name" value="ARAC-FAMILY TRANSCRIPTIONAL REGULATOR"/>
    <property type="match status" value="1"/>
</dbReference>
<keyword evidence="3" id="KW-0804">Transcription</keyword>
<dbReference type="InterPro" id="IPR037923">
    <property type="entry name" value="HTH-like"/>
</dbReference>
<name>A0A9D2IZN9_9FIRM</name>
<evidence type="ECO:0000313" key="5">
    <source>
        <dbReference type="EMBL" id="HIZ30384.1"/>
    </source>
</evidence>
<dbReference type="InterPro" id="IPR003313">
    <property type="entry name" value="AraC-bd"/>
</dbReference>
<sequence length="281" mass="31703">MIQQEKRAFDAGAKVWVQRYENLRNLAHWHFEDELVVCQAGEMRLMLDGSFYDLAEGDCAFVSRESVHSIAGAPGSRAAVAQFAGLFDASLRLRRQVFADRYYAGARLDELHRESREKQPFYIEKMNALITLLMADIFRGEPLAEQAEAAQPTLARYKQLLILLEQQGGEGTFEEATEFMHMSPAYFSRYFKKMTGLTFSSYLNVLRVDRAVELLASGEDITMADLMARCGFNTLRNFNRVFKAVTGYAPTSLPAGFSLDRRVLLSEGSTFDPTLDTSVVL</sequence>
<dbReference type="Pfam" id="PF12833">
    <property type="entry name" value="HTH_18"/>
    <property type="match status" value="1"/>
</dbReference>
<dbReference type="CDD" id="cd02208">
    <property type="entry name" value="cupin_RmlC-like"/>
    <property type="match status" value="1"/>
</dbReference>
<dbReference type="Proteomes" id="UP000824035">
    <property type="component" value="Unassembled WGS sequence"/>
</dbReference>
<evidence type="ECO:0000313" key="6">
    <source>
        <dbReference type="Proteomes" id="UP000824035"/>
    </source>
</evidence>
<dbReference type="PROSITE" id="PS01124">
    <property type="entry name" value="HTH_ARAC_FAMILY_2"/>
    <property type="match status" value="1"/>
</dbReference>
<protein>
    <submittedName>
        <fullName evidence="5">AraC family transcriptional regulator</fullName>
    </submittedName>
</protein>
<evidence type="ECO:0000256" key="2">
    <source>
        <dbReference type="ARBA" id="ARBA00023125"/>
    </source>
</evidence>
<evidence type="ECO:0000259" key="4">
    <source>
        <dbReference type="PROSITE" id="PS01124"/>
    </source>
</evidence>
<dbReference type="SUPFAM" id="SSF51215">
    <property type="entry name" value="Regulatory protein AraC"/>
    <property type="match status" value="1"/>
</dbReference>
<dbReference type="Gene3D" id="2.60.120.10">
    <property type="entry name" value="Jelly Rolls"/>
    <property type="match status" value="1"/>
</dbReference>
<dbReference type="Gene3D" id="1.10.10.60">
    <property type="entry name" value="Homeodomain-like"/>
    <property type="match status" value="2"/>
</dbReference>
<evidence type="ECO:0000256" key="3">
    <source>
        <dbReference type="ARBA" id="ARBA00023163"/>
    </source>
</evidence>
<dbReference type="GO" id="GO:0003700">
    <property type="term" value="F:DNA-binding transcription factor activity"/>
    <property type="evidence" value="ECO:0007669"/>
    <property type="project" value="InterPro"/>
</dbReference>
<comment type="caution">
    <text evidence="5">The sequence shown here is derived from an EMBL/GenBank/DDBJ whole genome shotgun (WGS) entry which is preliminary data.</text>
</comment>
<gene>
    <name evidence="5" type="ORF">H9813_04005</name>
</gene>
<feature type="domain" description="HTH araC/xylS-type" evidence="4">
    <location>
        <begin position="158"/>
        <end position="256"/>
    </location>
</feature>
<evidence type="ECO:0000256" key="1">
    <source>
        <dbReference type="ARBA" id="ARBA00023015"/>
    </source>
</evidence>
<dbReference type="PANTHER" id="PTHR43280:SF2">
    <property type="entry name" value="HTH-TYPE TRANSCRIPTIONAL REGULATOR EXSA"/>
    <property type="match status" value="1"/>
</dbReference>
<dbReference type="SUPFAM" id="SSF46689">
    <property type="entry name" value="Homeodomain-like"/>
    <property type="match status" value="2"/>
</dbReference>
<keyword evidence="1" id="KW-0805">Transcription regulation</keyword>
<reference evidence="5" key="2">
    <citation type="submission" date="2021-04" db="EMBL/GenBank/DDBJ databases">
        <authorList>
            <person name="Gilroy R."/>
        </authorList>
    </citation>
    <scope>NUCLEOTIDE SEQUENCE</scope>
    <source>
        <strain evidence="5">ChiGjej4B4-18154</strain>
    </source>
</reference>
<organism evidence="5 6">
    <name type="scientific">Candidatus Allofournierella merdipullorum</name>
    <dbReference type="NCBI Taxonomy" id="2838595"/>
    <lineage>
        <taxon>Bacteria</taxon>
        <taxon>Bacillati</taxon>
        <taxon>Bacillota</taxon>
        <taxon>Clostridia</taxon>
        <taxon>Eubacteriales</taxon>
        <taxon>Oscillospiraceae</taxon>
        <taxon>Allofournierella</taxon>
    </lineage>
</organism>
<dbReference type="GO" id="GO:0043565">
    <property type="term" value="F:sequence-specific DNA binding"/>
    <property type="evidence" value="ECO:0007669"/>
    <property type="project" value="InterPro"/>
</dbReference>
<dbReference type="EMBL" id="DXBV01000036">
    <property type="protein sequence ID" value="HIZ30384.1"/>
    <property type="molecule type" value="Genomic_DNA"/>
</dbReference>
<dbReference type="AlphaFoldDB" id="A0A9D2IZN9"/>
<dbReference type="Pfam" id="PF02311">
    <property type="entry name" value="AraC_binding"/>
    <property type="match status" value="1"/>
</dbReference>
<dbReference type="InterPro" id="IPR018060">
    <property type="entry name" value="HTH_AraC"/>
</dbReference>
<keyword evidence="2" id="KW-0238">DNA-binding</keyword>